<name>A0A5M9LAI9_9PLEO</name>
<gene>
    <name evidence="1" type="ORF">PtrM4_095790</name>
</gene>
<evidence type="ECO:0000313" key="1">
    <source>
        <dbReference type="EMBL" id="KAF7572079.1"/>
    </source>
</evidence>
<dbReference type="AlphaFoldDB" id="A0A5M9LAI9"/>
<dbReference type="Proteomes" id="UP000245464">
    <property type="component" value="Chromosome 4"/>
</dbReference>
<proteinExistence type="predicted"/>
<dbReference type="RefSeq" id="XP_065962824.1">
    <property type="nucleotide sequence ID" value="XM_066107156.1"/>
</dbReference>
<accession>A0A5M9LAI9</accession>
<reference evidence="1" key="1">
    <citation type="journal article" date="2018" name="BMC Genomics">
        <title>Comparative genomics of the wheat fungal pathogen Pyrenophora tritici-repentis reveals chromosomal variations and genome plasticity.</title>
        <authorList>
            <person name="Moolhuijzen P."/>
            <person name="See P.T."/>
            <person name="Hane J.K."/>
            <person name="Shi G."/>
            <person name="Liu Z."/>
            <person name="Oliver R.P."/>
            <person name="Moffat C.S."/>
        </authorList>
    </citation>
    <scope>NUCLEOTIDE SEQUENCE [LARGE SCALE GENOMIC DNA]</scope>
    <source>
        <strain evidence="1">M4</strain>
    </source>
</reference>
<dbReference type="GeneID" id="90956363"/>
<protein>
    <submittedName>
        <fullName evidence="1">Uncharacterized protein</fullName>
    </submittedName>
</protein>
<organism evidence="1 2">
    <name type="scientific">Pyrenophora tritici-repentis</name>
    <dbReference type="NCBI Taxonomy" id="45151"/>
    <lineage>
        <taxon>Eukaryota</taxon>
        <taxon>Fungi</taxon>
        <taxon>Dikarya</taxon>
        <taxon>Ascomycota</taxon>
        <taxon>Pezizomycotina</taxon>
        <taxon>Dothideomycetes</taxon>
        <taxon>Pleosporomycetidae</taxon>
        <taxon>Pleosporales</taxon>
        <taxon>Pleosporineae</taxon>
        <taxon>Pleosporaceae</taxon>
        <taxon>Pyrenophora</taxon>
    </lineage>
</organism>
<dbReference type="EMBL" id="NQIK02000004">
    <property type="protein sequence ID" value="KAF7572079.1"/>
    <property type="molecule type" value="Genomic_DNA"/>
</dbReference>
<dbReference type="KEGG" id="ptrr:90956363"/>
<sequence length="97" mass="10123">MKLASIIATAILAAHPTIAAFCLGGWITCSYYACDASCPNVSSGCGCTDYWGGVGNLEGSHCIDRLSTRHLRCPWTGHNAPSICNPAKHGGCGGFEF</sequence>
<comment type="caution">
    <text evidence="1">The sequence shown here is derived from an EMBL/GenBank/DDBJ whole genome shotgun (WGS) entry which is preliminary data.</text>
</comment>
<evidence type="ECO:0000313" key="2">
    <source>
        <dbReference type="Proteomes" id="UP000245464"/>
    </source>
</evidence>